<keyword evidence="2 3" id="KW-0378">Hydrolase</keyword>
<protein>
    <submittedName>
        <fullName evidence="3">Alpha/beta hydrolase family protein</fullName>
        <ecNumber evidence="3">3.4.-.-</ecNumber>
    </submittedName>
</protein>
<dbReference type="PANTHER" id="PTHR22946">
    <property type="entry name" value="DIENELACTONE HYDROLASE DOMAIN-CONTAINING PROTEIN-RELATED"/>
    <property type="match status" value="1"/>
</dbReference>
<dbReference type="Proteomes" id="UP001589788">
    <property type="component" value="Unassembled WGS sequence"/>
</dbReference>
<dbReference type="InterPro" id="IPR010520">
    <property type="entry name" value="FrsA-like"/>
</dbReference>
<gene>
    <name evidence="3" type="ORF">ACFFRE_05440</name>
</gene>
<evidence type="ECO:0000313" key="4">
    <source>
        <dbReference type="Proteomes" id="UP001589788"/>
    </source>
</evidence>
<dbReference type="GO" id="GO:0016787">
    <property type="term" value="F:hydrolase activity"/>
    <property type="evidence" value="ECO:0007669"/>
    <property type="project" value="UniProtKB-KW"/>
</dbReference>
<dbReference type="Gene3D" id="3.40.50.1820">
    <property type="entry name" value="alpha/beta hydrolase"/>
    <property type="match status" value="1"/>
</dbReference>
<proteinExistence type="inferred from homology"/>
<accession>A0ABV6C1M2</accession>
<dbReference type="Gene3D" id="1.20.1440.110">
    <property type="entry name" value="acylaminoacyl peptidase"/>
    <property type="match status" value="1"/>
</dbReference>
<evidence type="ECO:0000256" key="2">
    <source>
        <dbReference type="ARBA" id="ARBA00022801"/>
    </source>
</evidence>
<reference evidence="3 4" key="1">
    <citation type="submission" date="2024-09" db="EMBL/GenBank/DDBJ databases">
        <authorList>
            <person name="Sun Q."/>
            <person name="Mori K."/>
        </authorList>
    </citation>
    <scope>NUCLEOTIDE SEQUENCE [LARGE SCALE GENOMIC DNA]</scope>
    <source>
        <strain evidence="3 4">JCM 15389</strain>
    </source>
</reference>
<sequence length="363" mass="38785">MADDLVRIAVATWGPRCTANGVDPNDFARITSRVERWDDWLDAWCEEAAVHEALGRAALAEGCGLSAGAHLARAAVYYHFGKFLFVHDRERMVAAHRKAVACLDAALPHLEPPGRRIAVPYAGVELAGVLRAPRGEGPFPTVLLLPGLDSTKEELRATEALFLERGLATVAVDGPGQGEAELLLPIEPAFERPGVAMLDTVAAQPEVDGDRLAVWGVSLGGYYACRVAAFDPRVRACVTLGGPYDFGAVFDQLPPLTRLAFTVRAGCPDEAAAAERARELTLEGVAARIRCPLQVVFGGRDRLFPVAQAERLAAEAAGPVDLRVLEDGNHGCANLPAHHRYATADWVARQLGGRLGDARDPAA</sequence>
<dbReference type="EC" id="3.4.-.-" evidence="3"/>
<dbReference type="Pfam" id="PF06500">
    <property type="entry name" value="FrsA-like"/>
    <property type="match status" value="1"/>
</dbReference>
<evidence type="ECO:0000313" key="3">
    <source>
        <dbReference type="EMBL" id="MFC0081590.1"/>
    </source>
</evidence>
<dbReference type="PANTHER" id="PTHR22946:SF12">
    <property type="entry name" value="CONIDIAL PIGMENT BIOSYNTHESIS PROTEIN AYG1 (AFU_ORTHOLOGUE AFUA_2G17550)"/>
    <property type="match status" value="1"/>
</dbReference>
<dbReference type="InterPro" id="IPR029058">
    <property type="entry name" value="AB_hydrolase_fold"/>
</dbReference>
<dbReference type="RefSeq" id="WP_377788881.1">
    <property type="nucleotide sequence ID" value="NZ_JBHLYQ010000038.1"/>
</dbReference>
<dbReference type="InterPro" id="IPR050261">
    <property type="entry name" value="FrsA_esterase"/>
</dbReference>
<dbReference type="SUPFAM" id="SSF53474">
    <property type="entry name" value="alpha/beta-Hydrolases"/>
    <property type="match status" value="1"/>
</dbReference>
<dbReference type="EMBL" id="JBHLYQ010000038">
    <property type="protein sequence ID" value="MFC0081590.1"/>
    <property type="molecule type" value="Genomic_DNA"/>
</dbReference>
<comment type="caution">
    <text evidence="3">The sequence shown here is derived from an EMBL/GenBank/DDBJ whole genome shotgun (WGS) entry which is preliminary data.</text>
</comment>
<comment type="similarity">
    <text evidence="1">Belongs to the AB hydrolase superfamily.</text>
</comment>
<keyword evidence="4" id="KW-1185">Reference proteome</keyword>
<name>A0ABV6C1M2_9ACTN</name>
<organism evidence="3 4">
    <name type="scientific">Aciditerrimonas ferrireducens</name>
    <dbReference type="NCBI Taxonomy" id="667306"/>
    <lineage>
        <taxon>Bacteria</taxon>
        <taxon>Bacillati</taxon>
        <taxon>Actinomycetota</taxon>
        <taxon>Acidimicrobiia</taxon>
        <taxon>Acidimicrobiales</taxon>
        <taxon>Acidimicrobiaceae</taxon>
        <taxon>Aciditerrimonas</taxon>
    </lineage>
</organism>
<evidence type="ECO:0000256" key="1">
    <source>
        <dbReference type="ARBA" id="ARBA00008645"/>
    </source>
</evidence>